<name>A0A7S3GY27_9STRA</name>
<feature type="region of interest" description="Disordered" evidence="1">
    <location>
        <begin position="325"/>
        <end position="383"/>
    </location>
</feature>
<proteinExistence type="predicted"/>
<accession>A0A7S3GY27</accession>
<sequence length="383" mass="42486">MPRSKAVIKAEEEDEPDANFGKNDKRKFNRGASQRRSYTKEEKLSVINMKDSGMSYDDISKQTGFSRVNMEKWCSVKGREAIATKASKASIHEKPAQIAEEVPLKKPKGVVEQAPSATLAPAIVTAPPPPLKKSNSNEVSSSSSAVQRQNQAPARGQSIPPGAADTFSSSGEENGDDGSDEECEDMNSDPHLLRLVMKEQRQIKQEQKESQGQTGPPTTNKRKLRGDVAPAPLPPPETGYFPHQHKLDPVSAIVPKHILDKELVRVHHTNFASNITMSISDTMLKPDFSALSGQNSRNIDMSTTQQATRQVLSNTKFFKMLHEGRKKQQKIEGQKQEESIESSVEPAKKTEKLKTKRRVLEILCDSDSDQEKEDSRMLMLLGE</sequence>
<evidence type="ECO:0000313" key="2">
    <source>
        <dbReference type="EMBL" id="CAE0279648.1"/>
    </source>
</evidence>
<feature type="compositionally biased region" description="Low complexity" evidence="1">
    <location>
        <begin position="134"/>
        <end position="144"/>
    </location>
</feature>
<feature type="region of interest" description="Disordered" evidence="1">
    <location>
        <begin position="85"/>
        <end position="189"/>
    </location>
</feature>
<protein>
    <submittedName>
        <fullName evidence="2">Uncharacterized protein</fullName>
    </submittedName>
</protein>
<feature type="compositionally biased region" description="Basic and acidic residues" evidence="1">
    <location>
        <begin position="329"/>
        <end position="338"/>
    </location>
</feature>
<feature type="region of interest" description="Disordered" evidence="1">
    <location>
        <begin position="1"/>
        <end position="41"/>
    </location>
</feature>
<feature type="region of interest" description="Disordered" evidence="1">
    <location>
        <begin position="201"/>
        <end position="232"/>
    </location>
</feature>
<gene>
    <name evidence="2" type="ORF">SELO1098_LOCUS8481</name>
</gene>
<reference evidence="2" key="1">
    <citation type="submission" date="2021-01" db="EMBL/GenBank/DDBJ databases">
        <authorList>
            <person name="Corre E."/>
            <person name="Pelletier E."/>
            <person name="Niang G."/>
            <person name="Scheremetjew M."/>
            <person name="Finn R."/>
            <person name="Kale V."/>
            <person name="Holt S."/>
            <person name="Cochrane G."/>
            <person name="Meng A."/>
            <person name="Brown T."/>
            <person name="Cohen L."/>
        </authorList>
    </citation>
    <scope>NUCLEOTIDE SEQUENCE</scope>
    <source>
        <strain evidence="2">CCAP 955/1</strain>
    </source>
</reference>
<organism evidence="2">
    <name type="scientific">Spumella elongata</name>
    <dbReference type="NCBI Taxonomy" id="89044"/>
    <lineage>
        <taxon>Eukaryota</taxon>
        <taxon>Sar</taxon>
        <taxon>Stramenopiles</taxon>
        <taxon>Ochrophyta</taxon>
        <taxon>Chrysophyceae</taxon>
        <taxon>Chromulinales</taxon>
        <taxon>Chromulinaceae</taxon>
        <taxon>Spumella</taxon>
    </lineage>
</organism>
<feature type="compositionally biased region" description="Acidic residues" evidence="1">
    <location>
        <begin position="173"/>
        <end position="187"/>
    </location>
</feature>
<evidence type="ECO:0000256" key="1">
    <source>
        <dbReference type="SAM" id="MobiDB-lite"/>
    </source>
</evidence>
<dbReference type="EMBL" id="HBIC01016855">
    <property type="protein sequence ID" value="CAE0279648.1"/>
    <property type="molecule type" value="Transcribed_RNA"/>
</dbReference>
<dbReference type="AlphaFoldDB" id="A0A7S3GY27"/>